<proteinExistence type="predicted"/>
<dbReference type="Proteomes" id="UP000789920">
    <property type="component" value="Unassembled WGS sequence"/>
</dbReference>
<feature type="non-terminal residue" evidence="1">
    <location>
        <position position="75"/>
    </location>
</feature>
<evidence type="ECO:0000313" key="1">
    <source>
        <dbReference type="EMBL" id="CAG8724246.1"/>
    </source>
</evidence>
<reference evidence="1" key="1">
    <citation type="submission" date="2021-06" db="EMBL/GenBank/DDBJ databases">
        <authorList>
            <person name="Kallberg Y."/>
            <person name="Tangrot J."/>
            <person name="Rosling A."/>
        </authorList>
    </citation>
    <scope>NUCLEOTIDE SEQUENCE</scope>
    <source>
        <strain evidence="1">MA461A</strain>
    </source>
</reference>
<sequence>MEMEYYFSDRTMFNSYNFSMSTQDNQVNQFSICDICQDNQLKKSPDLETRKTRLYVKQACTNCRAKKEKCSGGKK</sequence>
<protein>
    <submittedName>
        <fullName evidence="1">8171_t:CDS:1</fullName>
    </submittedName>
</protein>
<name>A0ACA9PZH7_9GLOM</name>
<dbReference type="EMBL" id="CAJVQC010023869">
    <property type="protein sequence ID" value="CAG8724246.1"/>
    <property type="molecule type" value="Genomic_DNA"/>
</dbReference>
<evidence type="ECO:0000313" key="2">
    <source>
        <dbReference type="Proteomes" id="UP000789920"/>
    </source>
</evidence>
<organism evidence="1 2">
    <name type="scientific">Racocetra persica</name>
    <dbReference type="NCBI Taxonomy" id="160502"/>
    <lineage>
        <taxon>Eukaryota</taxon>
        <taxon>Fungi</taxon>
        <taxon>Fungi incertae sedis</taxon>
        <taxon>Mucoromycota</taxon>
        <taxon>Glomeromycotina</taxon>
        <taxon>Glomeromycetes</taxon>
        <taxon>Diversisporales</taxon>
        <taxon>Gigasporaceae</taxon>
        <taxon>Racocetra</taxon>
    </lineage>
</organism>
<accession>A0ACA9PZH7</accession>
<gene>
    <name evidence="1" type="ORF">RPERSI_LOCUS11562</name>
</gene>
<comment type="caution">
    <text evidence="1">The sequence shown here is derived from an EMBL/GenBank/DDBJ whole genome shotgun (WGS) entry which is preliminary data.</text>
</comment>
<keyword evidence="2" id="KW-1185">Reference proteome</keyword>